<keyword evidence="4" id="KW-0813">Transport</keyword>
<dbReference type="InterPro" id="IPR047196">
    <property type="entry name" value="YidC_ALB_C"/>
</dbReference>
<evidence type="ECO:0000256" key="4">
    <source>
        <dbReference type="ARBA" id="ARBA00022448"/>
    </source>
</evidence>
<feature type="transmembrane region" description="Helical" evidence="13">
    <location>
        <begin position="335"/>
        <end position="354"/>
    </location>
</feature>
<dbReference type="InterPro" id="IPR001708">
    <property type="entry name" value="YidC/ALB3/OXA1/COX18"/>
</dbReference>
<dbReference type="HAMAP" id="MF_01810">
    <property type="entry name" value="YidC_type1"/>
    <property type="match status" value="1"/>
</dbReference>
<dbReference type="EMBL" id="UINC01006849">
    <property type="protein sequence ID" value="SVA30000.1"/>
    <property type="molecule type" value="Genomic_DNA"/>
</dbReference>
<evidence type="ECO:0000259" key="15">
    <source>
        <dbReference type="Pfam" id="PF14849"/>
    </source>
</evidence>
<keyword evidence="10" id="KW-0143">Chaperone</keyword>
<evidence type="ECO:0000259" key="14">
    <source>
        <dbReference type="Pfam" id="PF02096"/>
    </source>
</evidence>
<evidence type="ECO:0000256" key="3">
    <source>
        <dbReference type="ARBA" id="ARBA00015325"/>
    </source>
</evidence>
<sequence>MFLIALVIILMPYYFQAISPVSEVPFLVSGCTDPGANNYDPKATDDDGSCIYVVPKTREALNPKPRTSLTAEHEERFITVDTPLYTALVSSSGGGSIKSFNLKKYLMADSSLVNLISDINSNNLFISFQNVDGEYVSMQDPWLTDELSQYIEVFGGPFVLKFSTLYEEVSIEKTLTFEPDSYVVKVSTDLTSASNKILGDFCSIVWEGGLPTTEPNIKDDVTYFNGYVYQAGDSYQFKKVAPDIEKNQDGPLVAVRGKTDWVAVRSKYFTSVLLPNEESDICWVGLKEEKVESLSIPLYSMGMGFNKNKTSSISLYLGPLEYDTVRKINIGLPSIMNFGFSLIRPISLGVLWLLKFFHQWFSNYGVVLILFSVIVKIVVFPLTKKSHQSSKEMQALQPEIARLKEKHKNNPQKLNQATMNLYKEHGVNPLGGCLPLLIQMPLLISLFQVFRSTIELRGAYFFGWITDLSAPDVIFRLPLSIPLYGDGFAVLPIIMGITMFIQQKMMPTQASGQQKFMSYFMTGFFVLLFNGFPSGLNLYYTLFNVLTILQQKYLTPSIKEKNLTKKQ</sequence>
<evidence type="ECO:0000256" key="11">
    <source>
        <dbReference type="ARBA" id="ARBA00033245"/>
    </source>
</evidence>
<feature type="transmembrane region" description="Helical" evidence="13">
    <location>
        <begin position="516"/>
        <end position="532"/>
    </location>
</feature>
<keyword evidence="7" id="KW-0653">Protein transport</keyword>
<dbReference type="Pfam" id="PF14849">
    <property type="entry name" value="YidC_periplas"/>
    <property type="match status" value="1"/>
</dbReference>
<organism evidence="16">
    <name type="scientific">marine metagenome</name>
    <dbReference type="NCBI Taxonomy" id="408172"/>
    <lineage>
        <taxon>unclassified sequences</taxon>
        <taxon>metagenomes</taxon>
        <taxon>ecological metagenomes</taxon>
    </lineage>
</organism>
<dbReference type="Gene3D" id="2.70.98.90">
    <property type="match status" value="1"/>
</dbReference>
<feature type="domain" description="Membrane insertase YidC/Oxa/ALB C-terminal" evidence="14">
    <location>
        <begin position="364"/>
        <end position="554"/>
    </location>
</feature>
<reference evidence="16" key="1">
    <citation type="submission" date="2018-05" db="EMBL/GenBank/DDBJ databases">
        <authorList>
            <person name="Lanie J.A."/>
            <person name="Ng W.-L."/>
            <person name="Kazmierczak K.M."/>
            <person name="Andrzejewski T.M."/>
            <person name="Davidsen T.M."/>
            <person name="Wayne K.J."/>
            <person name="Tettelin H."/>
            <person name="Glass J.I."/>
            <person name="Rusch D."/>
            <person name="Podicherti R."/>
            <person name="Tsui H.-C.T."/>
            <person name="Winkler M.E."/>
        </authorList>
    </citation>
    <scope>NUCLEOTIDE SEQUENCE</scope>
</reference>
<feature type="transmembrane region" description="Helical" evidence="13">
    <location>
        <begin position="429"/>
        <end position="447"/>
    </location>
</feature>
<protein>
    <recommendedName>
        <fullName evidence="3">Membrane protein insertase YidC</fullName>
    </recommendedName>
    <alternativeName>
        <fullName evidence="12">Foldase YidC</fullName>
    </alternativeName>
    <alternativeName>
        <fullName evidence="11">Membrane integrase YidC</fullName>
    </alternativeName>
</protein>
<dbReference type="CDD" id="cd19961">
    <property type="entry name" value="EcYidC-like_peri"/>
    <property type="match status" value="1"/>
</dbReference>
<evidence type="ECO:0000256" key="1">
    <source>
        <dbReference type="ARBA" id="ARBA00004429"/>
    </source>
</evidence>
<evidence type="ECO:0000256" key="8">
    <source>
        <dbReference type="ARBA" id="ARBA00022989"/>
    </source>
</evidence>
<evidence type="ECO:0000256" key="13">
    <source>
        <dbReference type="SAM" id="Phobius"/>
    </source>
</evidence>
<evidence type="ECO:0000256" key="9">
    <source>
        <dbReference type="ARBA" id="ARBA00023136"/>
    </source>
</evidence>
<dbReference type="NCBIfam" id="TIGR03592">
    <property type="entry name" value="yidC_oxa1_cterm"/>
    <property type="match status" value="1"/>
</dbReference>
<comment type="subcellular location">
    <subcellularLocation>
        <location evidence="1">Cell inner membrane</location>
        <topology evidence="1">Multi-pass membrane protein</topology>
    </subcellularLocation>
</comment>
<dbReference type="AlphaFoldDB" id="A0A381UPH2"/>
<comment type="similarity">
    <text evidence="2">Belongs to the OXA1/ALB3/YidC family. Type 1 subfamily.</text>
</comment>
<dbReference type="InterPro" id="IPR038221">
    <property type="entry name" value="YidC_periplasmic_sf"/>
</dbReference>
<feature type="transmembrane region" description="Helical" evidence="13">
    <location>
        <begin position="483"/>
        <end position="501"/>
    </location>
</feature>
<evidence type="ECO:0000256" key="12">
    <source>
        <dbReference type="ARBA" id="ARBA00033342"/>
    </source>
</evidence>
<keyword evidence="5" id="KW-1003">Cell membrane</keyword>
<dbReference type="Pfam" id="PF02096">
    <property type="entry name" value="60KD_IMP"/>
    <property type="match status" value="1"/>
</dbReference>
<dbReference type="InterPro" id="IPR028055">
    <property type="entry name" value="YidC/Oxa/ALB_C"/>
</dbReference>
<evidence type="ECO:0000256" key="10">
    <source>
        <dbReference type="ARBA" id="ARBA00023186"/>
    </source>
</evidence>
<evidence type="ECO:0000256" key="5">
    <source>
        <dbReference type="ARBA" id="ARBA00022475"/>
    </source>
</evidence>
<feature type="domain" description="Membrane insertase YidC N-terminal" evidence="15">
    <location>
        <begin position="78"/>
        <end position="341"/>
    </location>
</feature>
<dbReference type="GO" id="GO:0051205">
    <property type="term" value="P:protein insertion into membrane"/>
    <property type="evidence" value="ECO:0007669"/>
    <property type="project" value="TreeGrafter"/>
</dbReference>
<dbReference type="NCBIfam" id="TIGR03593">
    <property type="entry name" value="yidC_nterm"/>
    <property type="match status" value="1"/>
</dbReference>
<evidence type="ECO:0000256" key="6">
    <source>
        <dbReference type="ARBA" id="ARBA00022692"/>
    </source>
</evidence>
<dbReference type="PRINTS" id="PR00701">
    <property type="entry name" value="60KDINNERMP"/>
</dbReference>
<dbReference type="GO" id="GO:0005886">
    <property type="term" value="C:plasma membrane"/>
    <property type="evidence" value="ECO:0007669"/>
    <property type="project" value="UniProtKB-SubCell"/>
</dbReference>
<keyword evidence="9 13" id="KW-0472">Membrane</keyword>
<dbReference type="GO" id="GO:0015031">
    <property type="term" value="P:protein transport"/>
    <property type="evidence" value="ECO:0007669"/>
    <property type="project" value="UniProtKB-KW"/>
</dbReference>
<gene>
    <name evidence="16" type="ORF">METZ01_LOCUS82854</name>
</gene>
<dbReference type="GO" id="GO:0032977">
    <property type="term" value="F:membrane insertase activity"/>
    <property type="evidence" value="ECO:0007669"/>
    <property type="project" value="InterPro"/>
</dbReference>
<dbReference type="InterPro" id="IPR028053">
    <property type="entry name" value="Membr_insert_YidC_N"/>
</dbReference>
<evidence type="ECO:0000256" key="2">
    <source>
        <dbReference type="ARBA" id="ARBA00010527"/>
    </source>
</evidence>
<dbReference type="CDD" id="cd20070">
    <property type="entry name" value="5TM_YidC_Alb3"/>
    <property type="match status" value="1"/>
</dbReference>
<evidence type="ECO:0000313" key="16">
    <source>
        <dbReference type="EMBL" id="SVA30000.1"/>
    </source>
</evidence>
<keyword evidence="6 13" id="KW-0812">Transmembrane</keyword>
<dbReference type="PANTHER" id="PTHR12428">
    <property type="entry name" value="OXA1"/>
    <property type="match status" value="1"/>
</dbReference>
<dbReference type="PRINTS" id="PR01900">
    <property type="entry name" value="YIDCPROTEIN"/>
</dbReference>
<dbReference type="InterPro" id="IPR019998">
    <property type="entry name" value="Membr_insert_YidC"/>
</dbReference>
<dbReference type="PANTHER" id="PTHR12428:SF65">
    <property type="entry name" value="CYTOCHROME C OXIDASE ASSEMBLY PROTEIN COX18, MITOCHONDRIAL"/>
    <property type="match status" value="1"/>
</dbReference>
<accession>A0A381UPH2</accession>
<keyword evidence="8 13" id="KW-1133">Transmembrane helix</keyword>
<feature type="transmembrane region" description="Helical" evidence="13">
    <location>
        <begin position="361"/>
        <end position="383"/>
    </location>
</feature>
<proteinExistence type="inferred from homology"/>
<name>A0A381UPH2_9ZZZZ</name>
<evidence type="ECO:0000256" key="7">
    <source>
        <dbReference type="ARBA" id="ARBA00022927"/>
    </source>
</evidence>